<evidence type="ECO:0000259" key="7">
    <source>
        <dbReference type="Pfam" id="PF08621"/>
    </source>
</evidence>
<feature type="compositionally biased region" description="Polar residues" evidence="5">
    <location>
        <begin position="340"/>
        <end position="359"/>
    </location>
</feature>
<feature type="region of interest" description="Disordered" evidence="5">
    <location>
        <begin position="338"/>
        <end position="359"/>
    </location>
</feature>
<evidence type="ECO:0000256" key="5">
    <source>
        <dbReference type="SAM" id="MobiDB-lite"/>
    </source>
</evidence>
<dbReference type="OrthoDB" id="348201at2759"/>
<feature type="region of interest" description="Disordered" evidence="5">
    <location>
        <begin position="48"/>
        <end position="178"/>
    </location>
</feature>
<dbReference type="InterPro" id="IPR011989">
    <property type="entry name" value="ARM-like"/>
</dbReference>
<keyword evidence="9" id="KW-1185">Reference proteome</keyword>
<proteinExistence type="inferred from homology"/>
<feature type="compositionally biased region" description="Basic and acidic residues" evidence="5">
    <location>
        <begin position="125"/>
        <end position="161"/>
    </location>
</feature>
<feature type="domain" description="RPAP1 N-terminal" evidence="7">
    <location>
        <begin position="257"/>
        <end position="300"/>
    </location>
</feature>
<evidence type="ECO:0000259" key="8">
    <source>
        <dbReference type="Pfam" id="PF25766"/>
    </source>
</evidence>
<feature type="region of interest" description="Disordered" evidence="5">
    <location>
        <begin position="1"/>
        <end position="23"/>
    </location>
</feature>
<dbReference type="InterPro" id="IPR057989">
    <property type="entry name" value="TPR_RPAP1/MINIYO-like"/>
</dbReference>
<dbReference type="InterPro" id="IPR055326">
    <property type="entry name" value="MINIYO"/>
</dbReference>
<dbReference type="GO" id="GO:0030154">
    <property type="term" value="P:cell differentiation"/>
    <property type="evidence" value="ECO:0000318"/>
    <property type="project" value="GO_Central"/>
</dbReference>
<protein>
    <submittedName>
        <fullName evidence="10">Transcriptional elongation regulator MINIYO</fullName>
    </submittedName>
</protein>
<dbReference type="PANTHER" id="PTHR47605">
    <property type="entry name" value="TRANSCRIPTIONAL ELONGATION REGULATOR MINIYO"/>
    <property type="match status" value="1"/>
</dbReference>
<evidence type="ECO:0000313" key="9">
    <source>
        <dbReference type="Proteomes" id="UP000235220"/>
    </source>
</evidence>
<feature type="compositionally biased region" description="Basic and acidic residues" evidence="5">
    <location>
        <begin position="1"/>
        <end position="15"/>
    </location>
</feature>
<dbReference type="InterPro" id="IPR016024">
    <property type="entry name" value="ARM-type_fold"/>
</dbReference>
<evidence type="ECO:0000313" key="10">
    <source>
        <dbReference type="RefSeq" id="XP_035539894.1"/>
    </source>
</evidence>
<keyword evidence="4" id="KW-0539">Nucleus</keyword>
<keyword evidence="3" id="KW-0804">Transcription</keyword>
<sequence length="1583" mass="176533">MEKKKQQESSKRSEPKSSSYRPNIFGANALQISEGDASCIVGGIVEKGISDKTPSSQTAPPNPSVIPFPVARHRSHGPHWGPAASVKDDDNSDGNEEDDEEAKFSMEYDPMAPFANPVQRKKKKGLDLSRWRELVSDDKSSANKADEDLSCRQKNEKERKGGNTAKTSMSSDPSLADANVFSPMKMDMEPILNAHGHIDKSGEAMISASGDGHFSLVNAMELDNLNQLGLKEKVKDTSPFNSIVERTKQETLSLESQIDAENRAQLQEMSPDEIAQAQAEIMEKLDPSILKALKRRGEDKLKIQKGSMLEVSTYGEQSTLQNENTQDAKGFAHFDRDSSHMVTTSNGTRSGQDNGELQKSSGAASCSLWNIWSDRVEAVRELRFSLDGTVIENDYVQVPGNGGIATQNGHSADKVTERDFLRTEGDPSAAGYTIKEAVELTRSVVPGQRALALHLIASLLEKALHGINQTEVGIPLGNANKLNRYIDWEAVWAFALGPEPELILSLRMSLDDNHSSVVLACAKVIQCVLSCDVNENFFEMLEKTATYEKEIFTAPVFRSKPEIDVGFLHGGFWKYNAKPSNILPVDEDMVDEESEGKHTIQDDIVVGGQDFAAGLVRMGILPRLLYLLETDPTAALEECILSILVGIARHSPRCVNAIMKCQRLVETVVHRFTMKDTRETYPSKIKSVSLLRVLAQSHKENCLEFIKNGAFRTMTWHLYQHVSSLDHWVKSGRENHKLSSALMVEQLRFWKVCIHYGYCVSYFSDIFPTLCLWLNPPTIEKLVQKSVLCEFVSISKEAYLVLEALARRLPNLFSQEHAGDNTEIWSWSCVGPMVDLAIKWIALKSDPHISKLFEWQKGTESDSVFQDISVTPLLWVYSAVLRMLCRVLERVIPEDSDNLHGSVGLVPWLPEFVPKVGLEIIKNGFLSFSGASAYPTGGGSFIEELCHLRQQSNYETSLASVCCLHRVVQVVVNIDKLIRLAKSAVHSPSQEYSVSREAKILENGILKGSMVELRNLLNTFMKLAASEWHIIQSIEIFGRGGPAPGLGVGWGASGGGFWSAAALLGQIDAGFLINLLETFQFVSSTGTPMVGEMTLSMQRINSVLGVCLTAGPRDRYIFEKALNILLQVHVLKFLDFCIQRFLHLNKRFKPSAYKEEDLLYFSKTLASHFRNRWLSMKVKSKDMVRNSSSGNQTFKKGSVALDTIYEDLDTSNNKTCQECTSLIIEWAYQRLPLPMHWFLSPISTICDGKYAGLQRDQTQNLVQDPHDLLETVKAGLFFNLGIEAMSTFKSSDAPSPVQWVPLVWKLHSLSVILLVGMGMLEEEKSRDVYEALQDIYGQLLDQSRTGISADLSLENNVDLLSESRNKDNAKFLMFQSEIHESYSTFIETLVEQFSAISYGDLIFGRQVAVYLHRHVEAPTRLAAWNILTNACVLDLLPPLEKCIGKAEGYLEPIEDNYDILEAYAKSWSSGALDRAAARGSVAYTLVIHHLSSFIFHSHAVDQLLLRNKLVKSLLRDYSRKQHHEGMMMNLIRYDKPSASQMSDQNGGSSLERSSIDKKMEVLTEACEGNSTLLTEVDKLKSSL</sequence>
<dbReference type="InParanoid" id="A0A6P9DXB3"/>
<dbReference type="RefSeq" id="XP_035539894.1">
    <property type="nucleotide sequence ID" value="XM_035684001.1"/>
</dbReference>
<dbReference type="KEGG" id="jre:108993328"/>
<dbReference type="SUPFAM" id="SSF48371">
    <property type="entry name" value="ARM repeat"/>
    <property type="match status" value="1"/>
</dbReference>
<gene>
    <name evidence="10" type="primary">LOC108993328</name>
</gene>
<reference evidence="10" key="1">
    <citation type="submission" date="2025-08" db="UniProtKB">
        <authorList>
            <consortium name="RefSeq"/>
        </authorList>
    </citation>
    <scope>IDENTIFICATION</scope>
    <source>
        <tissue evidence="10">Leaves</tissue>
    </source>
</reference>
<name>A0A6P9DXB3_JUGRE</name>
<organism evidence="9 10">
    <name type="scientific">Juglans regia</name>
    <name type="common">English walnut</name>
    <dbReference type="NCBI Taxonomy" id="51240"/>
    <lineage>
        <taxon>Eukaryota</taxon>
        <taxon>Viridiplantae</taxon>
        <taxon>Streptophyta</taxon>
        <taxon>Embryophyta</taxon>
        <taxon>Tracheophyta</taxon>
        <taxon>Spermatophyta</taxon>
        <taxon>Magnoliopsida</taxon>
        <taxon>eudicotyledons</taxon>
        <taxon>Gunneridae</taxon>
        <taxon>Pentapetalae</taxon>
        <taxon>rosids</taxon>
        <taxon>fabids</taxon>
        <taxon>Fagales</taxon>
        <taxon>Juglandaceae</taxon>
        <taxon>Juglans</taxon>
    </lineage>
</organism>
<evidence type="ECO:0000259" key="6">
    <source>
        <dbReference type="Pfam" id="PF08620"/>
    </source>
</evidence>
<dbReference type="Gene3D" id="1.25.10.10">
    <property type="entry name" value="Leucine-rich Repeat Variant"/>
    <property type="match status" value="1"/>
</dbReference>
<dbReference type="InterPro" id="IPR013930">
    <property type="entry name" value="RPAP1_N"/>
</dbReference>
<dbReference type="GO" id="GO:0005634">
    <property type="term" value="C:nucleus"/>
    <property type="evidence" value="ECO:0000318"/>
    <property type="project" value="GO_Central"/>
</dbReference>
<evidence type="ECO:0000256" key="3">
    <source>
        <dbReference type="ARBA" id="ARBA00023163"/>
    </source>
</evidence>
<evidence type="ECO:0000256" key="4">
    <source>
        <dbReference type="ARBA" id="ARBA00023242"/>
    </source>
</evidence>
<feature type="domain" description="RPAP1 C-terminal" evidence="6">
    <location>
        <begin position="381"/>
        <end position="463"/>
    </location>
</feature>
<dbReference type="Pfam" id="PF08621">
    <property type="entry name" value="RPAP1_N"/>
    <property type="match status" value="1"/>
</dbReference>
<feature type="compositionally biased region" description="Acidic residues" evidence="5">
    <location>
        <begin position="90"/>
        <end position="101"/>
    </location>
</feature>
<feature type="domain" description="RPAP1/MINIYO-like TPR repeats" evidence="8">
    <location>
        <begin position="1360"/>
        <end position="1499"/>
    </location>
</feature>
<dbReference type="Proteomes" id="UP000235220">
    <property type="component" value="Chromosome 13"/>
</dbReference>
<feature type="compositionally biased region" description="Polar residues" evidence="5">
    <location>
        <begin position="164"/>
        <end position="173"/>
    </location>
</feature>
<evidence type="ECO:0000256" key="1">
    <source>
        <dbReference type="ARBA" id="ARBA00004123"/>
    </source>
</evidence>
<dbReference type="Pfam" id="PF25766">
    <property type="entry name" value="TPR_RPAP1"/>
    <property type="match status" value="1"/>
</dbReference>
<accession>A0A6P9DXB3</accession>
<dbReference type="InterPro" id="IPR013929">
    <property type="entry name" value="RPAP1_C"/>
</dbReference>
<dbReference type="GeneID" id="108993328"/>
<dbReference type="PANTHER" id="PTHR47605:SF2">
    <property type="entry name" value="TRANSCRIPTIONAL ELONGATION REGULATOR MINIYO"/>
    <property type="match status" value="1"/>
</dbReference>
<dbReference type="Pfam" id="PF08620">
    <property type="entry name" value="RPAP1_C"/>
    <property type="match status" value="1"/>
</dbReference>
<comment type="subcellular location">
    <subcellularLocation>
        <location evidence="1">Nucleus</location>
    </subcellularLocation>
</comment>
<evidence type="ECO:0000256" key="2">
    <source>
        <dbReference type="ARBA" id="ARBA00009953"/>
    </source>
</evidence>
<comment type="similarity">
    <text evidence="2">Belongs to the RPAP1 family.</text>
</comment>
<dbReference type="FunCoup" id="A0A6P9DXB3">
    <property type="interactions" value="3419"/>
</dbReference>